<name>A0A7S3DMZ8_9STRA</name>
<dbReference type="GO" id="GO:0008757">
    <property type="term" value="F:S-adenosylmethionine-dependent methyltransferase activity"/>
    <property type="evidence" value="ECO:0007669"/>
    <property type="project" value="InterPro"/>
</dbReference>
<evidence type="ECO:0000256" key="1">
    <source>
        <dbReference type="ARBA" id="ARBA00022603"/>
    </source>
</evidence>
<sequence>MRYFFLPKLFVSRNRNINVTVANPKACDELREWIHQNIPETPETTHVWPHKQEGTTGPTLALENDAAIMAAFRKVFAAHHYDVRPVQGMNEIYVTAVGAKKAMSSDAVFYTPHTDGPYWFLPFGSLYRVLVGVTPNTMVRTQFNLQHETQNQVLDIYKVCGFDYSRELHFIDHVPGETNKERRSLVKLHFVVYPKGWHWYGNLVAGLNQNYNTWARGNFLKTLRPSTVYEKTLAWWIWLTTYFNYLFEENVGWPNLVYILTSYALGPTPFLILTSFRHYGVYMCSFAFRQPDIAHGFLMRDAKLYKTIAMMHMARRLLPIISLPEDLPGILAACGGFAITIAATAQLGFVRTYFGSELGFVQPKWISGFPYSVIPHPMIVGQLLAWSSVLYWFGLRQEKLTNETITLIGAHMTCYVTHMVQEMLTSSY</sequence>
<dbReference type="AlphaFoldDB" id="A0A7S3DMZ8"/>
<feature type="transmembrane region" description="Helical" evidence="5">
    <location>
        <begin position="253"/>
        <end position="273"/>
    </location>
</feature>
<dbReference type="UniPathway" id="UPA00753"/>
<evidence type="ECO:0000256" key="2">
    <source>
        <dbReference type="ARBA" id="ARBA00022679"/>
    </source>
</evidence>
<keyword evidence="1" id="KW-0489">Methyltransferase</keyword>
<accession>A0A7S3DMZ8</accession>
<keyword evidence="2" id="KW-0808">Transferase</keyword>
<proteinExistence type="predicted"/>
<evidence type="ECO:0000313" key="6">
    <source>
        <dbReference type="EMBL" id="CAD9958729.1"/>
    </source>
</evidence>
<protein>
    <submittedName>
        <fullName evidence="6">Uncharacterized protein</fullName>
    </submittedName>
</protein>
<keyword evidence="3" id="KW-0949">S-adenosyl-L-methionine</keyword>
<dbReference type="PANTHER" id="PTHR15458">
    <property type="entry name" value="PHOSPHATIDYLETHANOLAMINE N-METHYLTRANSFERASE"/>
    <property type="match status" value="1"/>
</dbReference>
<reference evidence="6" key="1">
    <citation type="submission" date="2021-01" db="EMBL/GenBank/DDBJ databases">
        <authorList>
            <person name="Corre E."/>
            <person name="Pelletier E."/>
            <person name="Niang G."/>
            <person name="Scheremetjew M."/>
            <person name="Finn R."/>
            <person name="Kale V."/>
            <person name="Holt S."/>
            <person name="Cochrane G."/>
            <person name="Meng A."/>
            <person name="Brown T."/>
            <person name="Cohen L."/>
        </authorList>
    </citation>
    <scope>NUCLEOTIDE SEQUENCE</scope>
    <source>
        <strain evidence="6">CCMP125</strain>
    </source>
</reference>
<dbReference type="GO" id="GO:0006656">
    <property type="term" value="P:phosphatidylcholine biosynthetic process"/>
    <property type="evidence" value="ECO:0007669"/>
    <property type="project" value="UniProtKB-UniPathway"/>
</dbReference>
<feature type="transmembrane region" description="Helical" evidence="5">
    <location>
        <begin position="374"/>
        <end position="393"/>
    </location>
</feature>
<keyword evidence="4" id="KW-0256">Endoplasmic reticulum</keyword>
<organism evidence="6">
    <name type="scientific">Entomoneis paludosa</name>
    <dbReference type="NCBI Taxonomy" id="265537"/>
    <lineage>
        <taxon>Eukaryota</taxon>
        <taxon>Sar</taxon>
        <taxon>Stramenopiles</taxon>
        <taxon>Ochrophyta</taxon>
        <taxon>Bacillariophyta</taxon>
        <taxon>Bacillariophyceae</taxon>
        <taxon>Bacillariophycidae</taxon>
        <taxon>Entomoneidaceae</taxon>
        <taxon>Entomoneis</taxon>
    </lineage>
</organism>
<keyword evidence="5" id="KW-0812">Transmembrane</keyword>
<evidence type="ECO:0000256" key="4">
    <source>
        <dbReference type="ARBA" id="ARBA00022824"/>
    </source>
</evidence>
<keyword evidence="5" id="KW-1133">Transmembrane helix</keyword>
<dbReference type="PANTHER" id="PTHR15458:SF5">
    <property type="entry name" value="PHOSPHATIDYLETHANOLAMINE N-METHYLTRANSFERASE"/>
    <property type="match status" value="1"/>
</dbReference>
<feature type="transmembrane region" description="Helical" evidence="5">
    <location>
        <begin position="330"/>
        <end position="354"/>
    </location>
</feature>
<dbReference type="GO" id="GO:0032259">
    <property type="term" value="P:methylation"/>
    <property type="evidence" value="ECO:0007669"/>
    <property type="project" value="UniProtKB-KW"/>
</dbReference>
<evidence type="ECO:0000256" key="5">
    <source>
        <dbReference type="SAM" id="Phobius"/>
    </source>
</evidence>
<dbReference type="EMBL" id="HBHT01013265">
    <property type="protein sequence ID" value="CAD9958729.1"/>
    <property type="molecule type" value="Transcribed_RNA"/>
</dbReference>
<dbReference type="InterPro" id="IPR024960">
    <property type="entry name" value="PEMT/MFAP"/>
</dbReference>
<gene>
    <name evidence="6" type="ORF">APAL1065_LOCUS8869</name>
</gene>
<evidence type="ECO:0000256" key="3">
    <source>
        <dbReference type="ARBA" id="ARBA00022691"/>
    </source>
</evidence>
<keyword evidence="5" id="KW-0472">Membrane</keyword>